<proteinExistence type="predicted"/>
<sequence length="179" mass="19753">MGLVAIVAILLFYAQLEWRDHQVQLEAQYRQLTLQANRLASYQSRGDWLQRAVDSRGALLQAEKRVWKAKSLGLAQAEIQDWLLTRLRKANAGRYTVKLGDVPVAAKPSATEGPASSEPELQKIAVRVELNADAPIMLALLDALAQSEPALVVEMLRVKQQRVEIGISAWAQVSEGPSS</sequence>
<keyword evidence="2" id="KW-1185">Reference proteome</keyword>
<reference evidence="1" key="1">
    <citation type="submission" date="2023-09" db="EMBL/GenBank/DDBJ databases">
        <title>Paucibacter sp. APW11 Genome sequencing and assembly.</title>
        <authorList>
            <person name="Kim I."/>
        </authorList>
    </citation>
    <scope>NUCLEOTIDE SEQUENCE</scope>
    <source>
        <strain evidence="1">APW11</strain>
    </source>
</reference>
<dbReference type="Proteomes" id="UP001246372">
    <property type="component" value="Unassembled WGS sequence"/>
</dbReference>
<evidence type="ECO:0000313" key="2">
    <source>
        <dbReference type="Proteomes" id="UP001246372"/>
    </source>
</evidence>
<dbReference type="RefSeq" id="WP_315652133.1">
    <property type="nucleotide sequence ID" value="NZ_JAVXZY010000008.1"/>
</dbReference>
<protein>
    <submittedName>
        <fullName evidence="1">GspMb/PilO family protein</fullName>
    </submittedName>
</protein>
<dbReference type="Pfam" id="PF10741">
    <property type="entry name" value="T2SSM_b"/>
    <property type="match status" value="1"/>
</dbReference>
<comment type="caution">
    <text evidence="1">The sequence shown here is derived from an EMBL/GenBank/DDBJ whole genome shotgun (WGS) entry which is preliminary data.</text>
</comment>
<dbReference type="EMBL" id="JAVXZY010000008">
    <property type="protein sequence ID" value="MDT9001252.1"/>
    <property type="molecule type" value="Genomic_DNA"/>
</dbReference>
<accession>A0ABU3PGI3</accession>
<organism evidence="1 2">
    <name type="scientific">Roseateles aquae</name>
    <dbReference type="NCBI Taxonomy" id="3077235"/>
    <lineage>
        <taxon>Bacteria</taxon>
        <taxon>Pseudomonadati</taxon>
        <taxon>Pseudomonadota</taxon>
        <taxon>Betaproteobacteria</taxon>
        <taxon>Burkholderiales</taxon>
        <taxon>Sphaerotilaceae</taxon>
        <taxon>Roseateles</taxon>
    </lineage>
</organism>
<gene>
    <name evidence="1" type="ORF">RQP53_18380</name>
</gene>
<name>A0ABU3PGI3_9BURK</name>
<evidence type="ECO:0000313" key="1">
    <source>
        <dbReference type="EMBL" id="MDT9001252.1"/>
    </source>
</evidence>
<dbReference type="InterPro" id="IPR034756">
    <property type="entry name" value="T2SSM_b"/>
</dbReference>